<comment type="caution">
    <text evidence="1">The sequence shown here is derived from an EMBL/GenBank/DDBJ whole genome shotgun (WGS) entry which is preliminary data.</text>
</comment>
<protein>
    <submittedName>
        <fullName evidence="1">Uncharacterized protein</fullName>
    </submittedName>
</protein>
<evidence type="ECO:0000313" key="2">
    <source>
        <dbReference type="Proteomes" id="UP000266723"/>
    </source>
</evidence>
<keyword evidence="2" id="KW-1185">Reference proteome</keyword>
<proteinExistence type="predicted"/>
<organism evidence="1 2">
    <name type="scientific">Brassica cretica</name>
    <name type="common">Mustard</name>
    <dbReference type="NCBI Taxonomy" id="69181"/>
    <lineage>
        <taxon>Eukaryota</taxon>
        <taxon>Viridiplantae</taxon>
        <taxon>Streptophyta</taxon>
        <taxon>Embryophyta</taxon>
        <taxon>Tracheophyta</taxon>
        <taxon>Spermatophyta</taxon>
        <taxon>Magnoliopsida</taxon>
        <taxon>eudicotyledons</taxon>
        <taxon>Gunneridae</taxon>
        <taxon>Pentapetalae</taxon>
        <taxon>rosids</taxon>
        <taxon>malvids</taxon>
        <taxon>Brassicales</taxon>
        <taxon>Brassicaceae</taxon>
        <taxon>Brassiceae</taxon>
        <taxon>Brassica</taxon>
    </lineage>
</organism>
<dbReference type="Proteomes" id="UP000266723">
    <property type="component" value="Unassembled WGS sequence"/>
</dbReference>
<evidence type="ECO:0000313" key="1">
    <source>
        <dbReference type="EMBL" id="KAF3519885.1"/>
    </source>
</evidence>
<dbReference type="EMBL" id="QGKV02001556">
    <property type="protein sequence ID" value="KAF3519885.1"/>
    <property type="molecule type" value="Genomic_DNA"/>
</dbReference>
<reference evidence="1 2" key="1">
    <citation type="journal article" date="2020" name="BMC Genomics">
        <title>Intraspecific diversification of the crop wild relative Brassica cretica Lam. using demographic model selection.</title>
        <authorList>
            <person name="Kioukis A."/>
            <person name="Michalopoulou V.A."/>
            <person name="Briers L."/>
            <person name="Pirintsos S."/>
            <person name="Studholme D.J."/>
            <person name="Pavlidis P."/>
            <person name="Sarris P.F."/>
        </authorList>
    </citation>
    <scope>NUCLEOTIDE SEQUENCE [LARGE SCALE GENOMIC DNA]</scope>
    <source>
        <strain evidence="2">cv. PFS-1207/04</strain>
    </source>
</reference>
<sequence length="77" mass="8525">MDVDIDFFALGSTISISDIVVLYPSLDDLNRTTKDQRRAETNGRGMALIGSRCRELSRACFFSRMVASGQGFGLSWT</sequence>
<name>A0ABQ7AZR7_BRACR</name>
<gene>
    <name evidence="1" type="ORF">DY000_02063510</name>
</gene>
<accession>A0ABQ7AZR7</accession>